<comment type="function">
    <text evidence="6">Involved in the regulation of the intracellular balance of NAD and NADP, and is a key enzyme in the biosynthesis of NADP. Catalyzes specifically the phosphorylation on 2'-hydroxyl of the adenosine moiety of NAD to yield NADP.</text>
</comment>
<dbReference type="PANTHER" id="PTHR20275">
    <property type="entry name" value="NAD KINASE"/>
    <property type="match status" value="1"/>
</dbReference>
<dbReference type="PANTHER" id="PTHR20275:SF0">
    <property type="entry name" value="NAD KINASE"/>
    <property type="match status" value="1"/>
</dbReference>
<keyword evidence="1 6" id="KW-0808">Transferase</keyword>
<dbReference type="PATRIC" id="fig|755172.3.peg.156"/>
<keyword evidence="2 6" id="KW-0418">Kinase</keyword>
<proteinExistence type="inferred from homology"/>
<feature type="binding site" evidence="6">
    <location>
        <begin position="60"/>
        <end position="61"/>
    </location>
    <ligand>
        <name>NAD(+)</name>
        <dbReference type="ChEBI" id="CHEBI:57540"/>
    </ligand>
</feature>
<dbReference type="GO" id="GO:0005737">
    <property type="term" value="C:cytoplasm"/>
    <property type="evidence" value="ECO:0007669"/>
    <property type="project" value="UniProtKB-SubCell"/>
</dbReference>
<evidence type="ECO:0000256" key="6">
    <source>
        <dbReference type="HAMAP-Rule" id="MF_00361"/>
    </source>
</evidence>
<keyword evidence="4 6" id="KW-0520">NAD</keyword>
<comment type="cofactor">
    <cofactor evidence="6">
        <name>a divalent metal cation</name>
        <dbReference type="ChEBI" id="CHEBI:60240"/>
    </cofactor>
</comment>
<evidence type="ECO:0000313" key="8">
    <source>
        <dbReference type="Proteomes" id="UP000070442"/>
    </source>
</evidence>
<comment type="caution">
    <text evidence="7">The sequence shown here is derived from an EMBL/GenBank/DDBJ whole genome shotgun (WGS) entry which is preliminary data.</text>
</comment>
<evidence type="ECO:0000256" key="5">
    <source>
        <dbReference type="ARBA" id="ARBA00047925"/>
    </source>
</evidence>
<evidence type="ECO:0000256" key="1">
    <source>
        <dbReference type="ARBA" id="ARBA00022679"/>
    </source>
</evidence>
<keyword evidence="8" id="KW-1185">Reference proteome</keyword>
<dbReference type="STRING" id="755172.HMPREF1863_00162"/>
<dbReference type="Pfam" id="PF01513">
    <property type="entry name" value="NAD_kinase"/>
    <property type="match status" value="1"/>
</dbReference>
<dbReference type="SUPFAM" id="SSF111331">
    <property type="entry name" value="NAD kinase/diacylglycerol kinase-like"/>
    <property type="match status" value="1"/>
</dbReference>
<sequence length="275" mass="31130">MSYISRTEVTMNKIINIISNSNFESRRTTKNLIQKLKEHHFNPTTTLNPKAALTITVGGDGAFIKAVNRTKFAATPIVGINTGHLGFYQEINPEKLDDFIEDYKNNRYHVEQLPILSAEIYTNQKKFYAQAINEIVLKAQNSKVIHMNIFVDRNHLEKFSGDGMLVATPSGTSGYNLSLGGSLVHPEVNAMAMTPLAGISSSSYRSMKSTIVFPGHHVISLVPERRYANSNLVLIDGREHSYSQFKRINIKFSDKRINKLVFENNYWENIKSKFL</sequence>
<comment type="caution">
    <text evidence="6">Lacks conserved residue(s) required for the propagation of feature annotation.</text>
</comment>
<feature type="binding site" evidence="6">
    <location>
        <position position="162"/>
    </location>
    <ligand>
        <name>NAD(+)</name>
        <dbReference type="ChEBI" id="CHEBI:57540"/>
    </ligand>
</feature>
<dbReference type="InterPro" id="IPR017438">
    <property type="entry name" value="ATP-NAD_kinase_N"/>
</dbReference>
<dbReference type="Proteomes" id="UP000070442">
    <property type="component" value="Unassembled WGS sequence"/>
</dbReference>
<dbReference type="EC" id="2.7.1.23" evidence="6"/>
<keyword evidence="3 6" id="KW-0521">NADP</keyword>
<dbReference type="Gene3D" id="3.40.50.10330">
    <property type="entry name" value="Probable inorganic polyphosphate/atp-NAD kinase, domain 1"/>
    <property type="match status" value="1"/>
</dbReference>
<feature type="binding site" evidence="6">
    <location>
        <begin position="173"/>
        <end position="178"/>
    </location>
    <ligand>
        <name>NAD(+)</name>
        <dbReference type="ChEBI" id="CHEBI:57540"/>
    </ligand>
</feature>
<evidence type="ECO:0000256" key="4">
    <source>
        <dbReference type="ARBA" id="ARBA00023027"/>
    </source>
</evidence>
<dbReference type="HAMAP" id="MF_00361">
    <property type="entry name" value="NAD_kinase"/>
    <property type="match status" value="1"/>
</dbReference>
<dbReference type="InterPro" id="IPR002504">
    <property type="entry name" value="NADK"/>
</dbReference>
<dbReference type="Pfam" id="PF20143">
    <property type="entry name" value="NAD_kinase_C"/>
    <property type="match status" value="1"/>
</dbReference>
<keyword evidence="6" id="KW-0963">Cytoplasm</keyword>
<dbReference type="GO" id="GO:0051287">
    <property type="term" value="F:NAD binding"/>
    <property type="evidence" value="ECO:0007669"/>
    <property type="project" value="UniProtKB-ARBA"/>
</dbReference>
<dbReference type="GO" id="GO:0046872">
    <property type="term" value="F:metal ion binding"/>
    <property type="evidence" value="ECO:0007669"/>
    <property type="project" value="UniProtKB-UniRule"/>
</dbReference>
<organism evidence="7 8">
    <name type="scientific">Aedoeadaptatus coxii</name>
    <dbReference type="NCBI Taxonomy" id="755172"/>
    <lineage>
        <taxon>Bacteria</taxon>
        <taxon>Bacillati</taxon>
        <taxon>Bacillota</taxon>
        <taxon>Tissierellia</taxon>
        <taxon>Tissierellales</taxon>
        <taxon>Peptoniphilaceae</taxon>
        <taxon>Aedoeadaptatus</taxon>
    </lineage>
</organism>
<dbReference type="EMBL" id="LSDG01000002">
    <property type="protein sequence ID" value="KXB68449.1"/>
    <property type="molecule type" value="Genomic_DNA"/>
</dbReference>
<dbReference type="GO" id="GO:0006741">
    <property type="term" value="P:NADP+ biosynthetic process"/>
    <property type="evidence" value="ECO:0007669"/>
    <property type="project" value="UniProtKB-UniRule"/>
</dbReference>
<feature type="binding site" evidence="6">
    <location>
        <position position="65"/>
    </location>
    <ligand>
        <name>NAD(+)</name>
        <dbReference type="ChEBI" id="CHEBI:57540"/>
    </ligand>
</feature>
<dbReference type="GO" id="GO:0005524">
    <property type="term" value="F:ATP binding"/>
    <property type="evidence" value="ECO:0007669"/>
    <property type="project" value="UniProtKB-KW"/>
</dbReference>
<gene>
    <name evidence="6" type="primary">nadK</name>
    <name evidence="7" type="ORF">HMPREF1863_00162</name>
</gene>
<accession>A0A134ALB3</accession>
<feature type="binding site" evidence="6">
    <location>
        <begin position="133"/>
        <end position="134"/>
    </location>
    <ligand>
        <name>NAD(+)</name>
        <dbReference type="ChEBI" id="CHEBI:57540"/>
    </ligand>
</feature>
<dbReference type="AlphaFoldDB" id="A0A134ALB3"/>
<evidence type="ECO:0000256" key="3">
    <source>
        <dbReference type="ARBA" id="ARBA00022857"/>
    </source>
</evidence>
<comment type="catalytic activity">
    <reaction evidence="5 6">
        <text>NAD(+) + ATP = ADP + NADP(+) + H(+)</text>
        <dbReference type="Rhea" id="RHEA:18629"/>
        <dbReference type="ChEBI" id="CHEBI:15378"/>
        <dbReference type="ChEBI" id="CHEBI:30616"/>
        <dbReference type="ChEBI" id="CHEBI:57540"/>
        <dbReference type="ChEBI" id="CHEBI:58349"/>
        <dbReference type="ChEBI" id="CHEBI:456216"/>
        <dbReference type="EC" id="2.7.1.23"/>
    </reaction>
</comment>
<keyword evidence="6" id="KW-0547">Nucleotide-binding</keyword>
<evidence type="ECO:0000313" key="7">
    <source>
        <dbReference type="EMBL" id="KXB68449.1"/>
    </source>
</evidence>
<keyword evidence="6" id="KW-0067">ATP-binding</keyword>
<feature type="binding site" evidence="6">
    <location>
        <position position="197"/>
    </location>
    <ligand>
        <name>NAD(+)</name>
        <dbReference type="ChEBI" id="CHEBI:57540"/>
    </ligand>
</feature>
<dbReference type="InterPro" id="IPR017437">
    <property type="entry name" value="ATP-NAD_kinase_PpnK-typ_C"/>
</dbReference>
<dbReference type="GO" id="GO:0019674">
    <property type="term" value="P:NAD+ metabolic process"/>
    <property type="evidence" value="ECO:0007669"/>
    <property type="project" value="InterPro"/>
</dbReference>
<name>A0A134ALB3_9FIRM</name>
<dbReference type="Gene3D" id="2.60.200.30">
    <property type="entry name" value="Probable inorganic polyphosphate/atp-NAD kinase, domain 2"/>
    <property type="match status" value="1"/>
</dbReference>
<protein>
    <recommendedName>
        <fullName evidence="6">NAD kinase</fullName>
        <ecNumber evidence="6">2.7.1.23</ecNumber>
    </recommendedName>
    <alternativeName>
        <fullName evidence="6">ATP-dependent NAD kinase</fullName>
    </alternativeName>
</protein>
<comment type="subcellular location">
    <subcellularLocation>
        <location evidence="6">Cytoplasm</location>
    </subcellularLocation>
</comment>
<evidence type="ECO:0000256" key="2">
    <source>
        <dbReference type="ARBA" id="ARBA00022777"/>
    </source>
</evidence>
<reference evidence="8" key="1">
    <citation type="submission" date="2016-01" db="EMBL/GenBank/DDBJ databases">
        <authorList>
            <person name="Mitreva M."/>
            <person name="Pepin K.H."/>
            <person name="Mihindukulasuriya K.A."/>
            <person name="Fulton R."/>
            <person name="Fronick C."/>
            <person name="O'Laughlin M."/>
            <person name="Miner T."/>
            <person name="Herter B."/>
            <person name="Rosa B.A."/>
            <person name="Cordes M."/>
            <person name="Tomlinson C."/>
            <person name="Wollam A."/>
            <person name="Palsikar V.B."/>
            <person name="Mardis E.R."/>
            <person name="Wilson R.K."/>
        </authorList>
    </citation>
    <scope>NUCLEOTIDE SEQUENCE [LARGE SCALE GENOMIC DNA]</scope>
    <source>
        <strain evidence="8">DNF00729</strain>
    </source>
</reference>
<dbReference type="InterPro" id="IPR016064">
    <property type="entry name" value="NAD/diacylglycerol_kinase_sf"/>
</dbReference>
<comment type="similarity">
    <text evidence="6">Belongs to the NAD kinase family.</text>
</comment>
<feature type="active site" description="Proton acceptor" evidence="6">
    <location>
        <position position="60"/>
    </location>
</feature>
<dbReference type="GO" id="GO:0003951">
    <property type="term" value="F:NAD+ kinase activity"/>
    <property type="evidence" value="ECO:0007669"/>
    <property type="project" value="UniProtKB-UniRule"/>
</dbReference>